<evidence type="ECO:0000313" key="1">
    <source>
        <dbReference type="EMBL" id="ARR74968.1"/>
    </source>
</evidence>
<accession>A0A1X9VNS8</accession>
<name>A0A1X9VNS8_9VIRU</name>
<gene>
    <name evidence="1" type="ORF">SAGO17_0049</name>
</gene>
<dbReference type="EMBL" id="KY565520">
    <property type="protein sequence ID" value="ARR74968.1"/>
    <property type="molecule type" value="Genomic_DNA"/>
</dbReference>
<sequence length="53" mass="6073">MSFDIHSRIIHDTVSFFLISLTYTSNPSESPNLYTINLHPFISKYHLLASICS</sequence>
<organism evidence="1">
    <name type="scientific">Mimivirus AB-566-O17</name>
    <dbReference type="NCBI Taxonomy" id="1988039"/>
    <lineage>
        <taxon>Viruses</taxon>
        <taxon>Varidnaviria</taxon>
        <taxon>Bamfordvirae</taxon>
        <taxon>Nucleocytoviricota</taxon>
        <taxon>Megaviricetes</taxon>
        <taxon>Imitervirales</taxon>
        <taxon>Mimiviridae</taxon>
        <taxon>Megamimivirinae</taxon>
        <taxon>Mimivirus</taxon>
    </lineage>
</organism>
<reference evidence="1" key="1">
    <citation type="journal article" date="2017" name="ISME J.">
        <title>Genomic exploration of individual giant ocean viruses.</title>
        <authorList>
            <person name="Wilson W.H."/>
            <person name="Gilg I.C."/>
            <person name="Moniruzzaman M."/>
            <person name="Field E.K."/>
            <person name="Koren S."/>
            <person name="LeCleir G.R."/>
            <person name="Martinez Martinez J."/>
            <person name="Poulton N.J."/>
            <person name="Swan B.K."/>
            <person name="Stepanauskas R."/>
            <person name="Wilhelm S.W."/>
        </authorList>
    </citation>
    <scope>NUCLEOTIDE SEQUENCE</scope>
</reference>
<proteinExistence type="predicted"/>
<protein>
    <submittedName>
        <fullName evidence="1">Uncharacterized protein</fullName>
    </submittedName>
</protein>